<sequence>MLPCGVLHRQQGQEEEALPSRAEEPTPPNQIIKDLNWALQEIRSGETPLQSVSFHLQQGSTGAYQETESSMTIKISTGEDSTDLFSQILSAMAVERETLQSIQNLEFHGVEWGLEELRHLGYLVDKRTDRVTLVFRRNAFGVQGFSLFAEILKVDRRIKAITLSECRIGAFEVGCLSSALRRNETLEELQVWGDTVGSKGAEELSQMIEVNSSLKQITLEDENSASTAPVIAAVLARNRAMSVHIWNREGKNMRSKVAEFIPETCTLRIHKLKPSGSERVACALGWNTTVSTLNMAGVRLSTKWTKVFREILEQNRSLKSVILSRTCLRDKAIVYVAAGLFKNQSVENLHLDGNRFGGMGLEHLLCPLSRFSRLQNQANTALKSIAFGGGRTKIGREGIAAILQMLETNQTLVRLGIYDDQSLRPNDIIRIFKSLERNSTLRCLSLRGCKGVDGELVLQAITETLQVNPWIEEIDLAGTPLQIAGKSESISQKLGQRERTEHEDEQFRDLPRAAPMSCRIFFCGQGYAGKSTLCNTIIRNSSTAAFPSWRQAVSLVNPAELRGVRKEEIKIKTLQHEGIKVSIWVLAGQQEFYTLHDLMFQGNRGSLFLIISSLFQKPANKEERRLTGLEEDLLHWLRYIASNTARAKPQSILPHVTIVLTHSDKISKHSENMLPIVDLVHNLRERFRGIVELHATVFTVDARSTRSVSKLTHHLQKTVQTIIQRVPQVYQLTNDFIKILQIWRSENENRPTMKWNDFGELCQLKVPLLRIRTRHDTRQVESQRCEVAKSLHYMGEVIFFEELGFLILDCEWFCREFLGHLIKLKPGNKNTMDRNGFMSRKELEKLLRGSINSQDIEEDDLIHMMLKLELCYELHPGDRNSLLFVPTILEGSRVKTRKWQLTISECFYVGRKLECDNSCQTYFGPSFFPRLQVHLYNKLQSKNPHAATYNLEKYLITITINGVDIRVELGGQPGHYIDVLACSTKNTTEILRLLMQLIFPTIQSLASGVSLVEKIIRPDCVRHLIPHRYRKGQAVLLGQLKQALLSVPADMMYDYQHTWDSVSDGIRIVLHSGFDYARNLLSDDDFQEVLHQRYYDLHHLAVELSVSLEQAESESQAHVSEPDFTVEPSVSGIAKGVETVLQRLKIIEHEIKDLRREIYKLRYYEHILLVELHRKIDYMVNYNIQLEERKIPRMFYFIQTEGNSRRLVTRLISGMTELRLHMLCEFRREMHVVQDQVGCDLIQVDNQAVKCLLPYMSTFMKLVTFALKIGVHFVAGMGEMVPDLAREVAHLVNASHVSEMTAFTAGVVGTALIAGQATGNRATDRGVPLGGRSLVNFRHDVTAAQQWLTDFLKNRRITSGKDIAERFGLWRVRYLDDGHIGWICRQHRERRASEVIDVPS</sequence>
<feature type="region of interest" description="Disordered" evidence="1">
    <location>
        <begin position="1"/>
        <end position="29"/>
    </location>
</feature>
<gene>
    <name evidence="2" type="ORF">SI8410_01000252</name>
</gene>
<dbReference type="SUPFAM" id="SSF52540">
    <property type="entry name" value="P-loop containing nucleoside triphosphate hydrolases"/>
    <property type="match status" value="1"/>
</dbReference>
<evidence type="ECO:0000256" key="1">
    <source>
        <dbReference type="SAM" id="MobiDB-lite"/>
    </source>
</evidence>
<dbReference type="SMART" id="SM00368">
    <property type="entry name" value="LRR_RI"/>
    <property type="match status" value="6"/>
</dbReference>
<evidence type="ECO:0000313" key="3">
    <source>
        <dbReference type="Proteomes" id="UP000663760"/>
    </source>
</evidence>
<keyword evidence="3" id="KW-1185">Reference proteome</keyword>
<proteinExistence type="predicted"/>
<name>A0A7I8JXD2_SPIIN</name>
<dbReference type="InterPro" id="IPR027417">
    <property type="entry name" value="P-loop_NTPase"/>
</dbReference>
<evidence type="ECO:0000313" key="2">
    <source>
        <dbReference type="EMBL" id="CAA7387923.1"/>
    </source>
</evidence>
<dbReference type="OrthoDB" id="537968at2759"/>
<organism evidence="2 3">
    <name type="scientific">Spirodela intermedia</name>
    <name type="common">Intermediate duckweed</name>
    <dbReference type="NCBI Taxonomy" id="51605"/>
    <lineage>
        <taxon>Eukaryota</taxon>
        <taxon>Viridiplantae</taxon>
        <taxon>Streptophyta</taxon>
        <taxon>Embryophyta</taxon>
        <taxon>Tracheophyta</taxon>
        <taxon>Spermatophyta</taxon>
        <taxon>Magnoliopsida</taxon>
        <taxon>Liliopsida</taxon>
        <taxon>Araceae</taxon>
        <taxon>Lemnoideae</taxon>
        <taxon>Spirodela</taxon>
    </lineage>
</organism>
<dbReference type="EMBL" id="LR746264">
    <property type="protein sequence ID" value="CAA7387923.1"/>
    <property type="molecule type" value="Genomic_DNA"/>
</dbReference>
<accession>A0A7I8JXD2</accession>
<dbReference type="PANTHER" id="PTHR47679">
    <property type="entry name" value="PROTEIN TORNADO 1"/>
    <property type="match status" value="1"/>
</dbReference>
<dbReference type="PANTHER" id="PTHR47679:SF1">
    <property type="entry name" value="PROTEIN TORNADO 1"/>
    <property type="match status" value="1"/>
</dbReference>
<evidence type="ECO:0008006" key="4">
    <source>
        <dbReference type="Google" id="ProtNLM"/>
    </source>
</evidence>
<dbReference type="SUPFAM" id="SSF52047">
    <property type="entry name" value="RNI-like"/>
    <property type="match status" value="1"/>
</dbReference>
<dbReference type="Gene3D" id="3.40.50.300">
    <property type="entry name" value="P-loop containing nucleotide triphosphate hydrolases"/>
    <property type="match status" value="1"/>
</dbReference>
<dbReference type="Proteomes" id="UP000663760">
    <property type="component" value="Chromosome 1"/>
</dbReference>
<reference evidence="2" key="1">
    <citation type="submission" date="2020-02" db="EMBL/GenBank/DDBJ databases">
        <authorList>
            <person name="Scholz U."/>
            <person name="Mascher M."/>
            <person name="Fiebig A."/>
        </authorList>
    </citation>
    <scope>NUCLEOTIDE SEQUENCE</scope>
</reference>
<dbReference type="InterPro" id="IPR032675">
    <property type="entry name" value="LRR_dom_sf"/>
</dbReference>
<protein>
    <recommendedName>
        <fullName evidence="4">C-terminal of Roc (COR) domain-containing protein</fullName>
    </recommendedName>
</protein>
<dbReference type="Gene3D" id="3.80.10.10">
    <property type="entry name" value="Ribonuclease Inhibitor"/>
    <property type="match status" value="3"/>
</dbReference>